<dbReference type="PANTHER" id="PTHR30535">
    <property type="entry name" value="VITAMIN B12-BINDING PROTEIN"/>
    <property type="match status" value="1"/>
</dbReference>
<dbReference type="Proteomes" id="UP001209701">
    <property type="component" value="Unassembled WGS sequence"/>
</dbReference>
<evidence type="ECO:0000313" key="5">
    <source>
        <dbReference type="Proteomes" id="UP001209701"/>
    </source>
</evidence>
<dbReference type="PROSITE" id="PS50983">
    <property type="entry name" value="FE_B12_PBP"/>
    <property type="match status" value="1"/>
</dbReference>
<evidence type="ECO:0000256" key="2">
    <source>
        <dbReference type="SAM" id="SignalP"/>
    </source>
</evidence>
<gene>
    <name evidence="4" type="ORF">LNV07_00365</name>
</gene>
<name>A0ABT2YAE7_9BURK</name>
<protein>
    <submittedName>
        <fullName evidence="4">Helical backbone metal receptor</fullName>
    </submittedName>
</protein>
<dbReference type="Gene3D" id="3.40.50.1980">
    <property type="entry name" value="Nitrogenase molybdenum iron protein domain"/>
    <property type="match status" value="2"/>
</dbReference>
<feature type="chain" id="PRO_5046035408" evidence="2">
    <location>
        <begin position="24"/>
        <end position="301"/>
    </location>
</feature>
<keyword evidence="5" id="KW-1185">Reference proteome</keyword>
<dbReference type="InterPro" id="IPR050902">
    <property type="entry name" value="ABC_Transporter_SBP"/>
</dbReference>
<proteinExistence type="predicted"/>
<keyword evidence="1 2" id="KW-0732">Signal</keyword>
<dbReference type="InterPro" id="IPR002491">
    <property type="entry name" value="ABC_transptr_periplasmic_BD"/>
</dbReference>
<dbReference type="InterPro" id="IPR054828">
    <property type="entry name" value="Vit_B12_bind_prot"/>
</dbReference>
<dbReference type="NCBIfam" id="NF038402">
    <property type="entry name" value="TroA_like"/>
    <property type="match status" value="1"/>
</dbReference>
<reference evidence="4 5" key="1">
    <citation type="submission" date="2021-11" db="EMBL/GenBank/DDBJ databases">
        <authorList>
            <person name="Liang Q."/>
            <person name="Mou H."/>
            <person name="Liu Z."/>
        </authorList>
    </citation>
    <scope>NUCLEOTIDE SEQUENCE [LARGE SCALE GENOMIC DNA]</scope>
    <source>
        <strain evidence="4 5">CHU3</strain>
    </source>
</reference>
<dbReference type="Pfam" id="PF01497">
    <property type="entry name" value="Peripla_BP_2"/>
    <property type="match status" value="1"/>
</dbReference>
<dbReference type="PANTHER" id="PTHR30535:SF34">
    <property type="entry name" value="MOLYBDATE-BINDING PROTEIN MOLA"/>
    <property type="match status" value="1"/>
</dbReference>
<comment type="caution">
    <text evidence="4">The sequence shown here is derived from an EMBL/GenBank/DDBJ whole genome shotgun (WGS) entry which is preliminary data.</text>
</comment>
<sequence>MNKIITTALLAAAALGASATAAAAPIKIVDDAGHTLQLSEPPRRIVTLLPSLTETVCALGACDRLVGVDRYSNYPESVNKLPKLGGLDDTQVETVVSLRPDVVIVAPSSRVQDRLASLGLKVLVLETRSQEDVRRVLGKIGELLAVAEPQKVWLNIDAAISQAAASIPPEVKGMSIYYEVDSAPFAAGESSFIGETLVRLGVKNIVGKELGPFPKLNPEFIVRADPQIIMVAQRSAVNLPSRPGWAGIRALREQRLCVFPKEESEVMGRPGPRMGEAAGWMARCLRGLTPGASKPKTNTKP</sequence>
<feature type="signal peptide" evidence="2">
    <location>
        <begin position="1"/>
        <end position="23"/>
    </location>
</feature>
<dbReference type="EMBL" id="JAJIRN010000001">
    <property type="protein sequence ID" value="MCV2366557.1"/>
    <property type="molecule type" value="Genomic_DNA"/>
</dbReference>
<dbReference type="RefSeq" id="WP_263569198.1">
    <property type="nucleotide sequence ID" value="NZ_JAJIRN010000001.1"/>
</dbReference>
<evidence type="ECO:0000259" key="3">
    <source>
        <dbReference type="PROSITE" id="PS50983"/>
    </source>
</evidence>
<evidence type="ECO:0000313" key="4">
    <source>
        <dbReference type="EMBL" id="MCV2366557.1"/>
    </source>
</evidence>
<feature type="domain" description="Fe/B12 periplasmic-binding" evidence="3">
    <location>
        <begin position="44"/>
        <end position="289"/>
    </location>
</feature>
<dbReference type="SUPFAM" id="SSF53807">
    <property type="entry name" value="Helical backbone' metal receptor"/>
    <property type="match status" value="1"/>
</dbReference>
<organism evidence="4 5">
    <name type="scientific">Roseateles oligotrophus</name>
    <dbReference type="NCBI Taxonomy" id="1769250"/>
    <lineage>
        <taxon>Bacteria</taxon>
        <taxon>Pseudomonadati</taxon>
        <taxon>Pseudomonadota</taxon>
        <taxon>Betaproteobacteria</taxon>
        <taxon>Burkholderiales</taxon>
        <taxon>Sphaerotilaceae</taxon>
        <taxon>Roseateles</taxon>
    </lineage>
</organism>
<keyword evidence="4" id="KW-0675">Receptor</keyword>
<evidence type="ECO:0000256" key="1">
    <source>
        <dbReference type="ARBA" id="ARBA00022729"/>
    </source>
</evidence>
<accession>A0ABT2YAE7</accession>